<dbReference type="Pfam" id="PF00497">
    <property type="entry name" value="SBP_bac_3"/>
    <property type="match status" value="1"/>
</dbReference>
<dbReference type="PANTHER" id="PTHR35936:SF13">
    <property type="entry name" value="HISTIDINE-BINDING PERIPLASMIC PROTEIN"/>
    <property type="match status" value="1"/>
</dbReference>
<protein>
    <submittedName>
        <fullName evidence="9">Lysine/arginine/ornithine transport system substrate-binding protein</fullName>
    </submittedName>
</protein>
<dbReference type="STRING" id="1123402.SAMN02583745_00072"/>
<sequence length="266" mass="29319">MKKNTSFSKVTFGLTFAMTTCFASFTHAALPETLRLGTNPAYAPFSYKNPDNQVAGFDIDLGNEICKRLSIECSWVEGEFDALIPGLLAQKNDVIISSLSITPQRMEQINFSDKLYSANSRLIAEKGSDLEPTIESLQGKSVGVLQGSVQEAYANDKWRVNGVDVIAYQNQDLVYDDLLAGRLDSAFQDEAAASYGFLQDESGKDHAFAGPAVKDDIYFGPGTGAGLRKEDEELRDAINNVLAQMLEDGTYEEIAKKYFDFDIYGY</sequence>
<evidence type="ECO:0000256" key="3">
    <source>
        <dbReference type="ARBA" id="ARBA00022448"/>
    </source>
</evidence>
<comment type="subcellular location">
    <subcellularLocation>
        <location evidence="1">Periplasm</location>
    </subcellularLocation>
</comment>
<dbReference type="AlphaFoldDB" id="A0A1H9Y6Z1"/>
<evidence type="ECO:0000259" key="8">
    <source>
        <dbReference type="SMART" id="SM00062"/>
    </source>
</evidence>
<feature type="domain" description="Solute-binding protein family 3/N-terminal" evidence="8">
    <location>
        <begin position="33"/>
        <end position="262"/>
    </location>
</feature>
<dbReference type="Gene3D" id="3.40.190.10">
    <property type="entry name" value="Periplasmic binding protein-like II"/>
    <property type="match status" value="2"/>
</dbReference>
<proteinExistence type="inferred from homology"/>
<dbReference type="PANTHER" id="PTHR35936">
    <property type="entry name" value="MEMBRANE-BOUND LYTIC MUREIN TRANSGLYCOSYLASE F"/>
    <property type="match status" value="1"/>
</dbReference>
<name>A0A1H9Y6Z1_9GAMM</name>
<dbReference type="SUPFAM" id="SSF53850">
    <property type="entry name" value="Periplasmic binding protein-like II"/>
    <property type="match status" value="1"/>
</dbReference>
<evidence type="ECO:0000313" key="10">
    <source>
        <dbReference type="Proteomes" id="UP000242642"/>
    </source>
</evidence>
<dbReference type="GO" id="GO:0030288">
    <property type="term" value="C:outer membrane-bounded periplasmic space"/>
    <property type="evidence" value="ECO:0007669"/>
    <property type="project" value="InterPro"/>
</dbReference>
<keyword evidence="4 7" id="KW-0732">Signal</keyword>
<evidence type="ECO:0000256" key="1">
    <source>
        <dbReference type="ARBA" id="ARBA00004418"/>
    </source>
</evidence>
<evidence type="ECO:0000256" key="6">
    <source>
        <dbReference type="RuleBase" id="RU003744"/>
    </source>
</evidence>
<keyword evidence="10" id="KW-1185">Reference proteome</keyword>
<gene>
    <name evidence="9" type="ORF">SAMN02583745_00072</name>
</gene>
<feature type="signal peptide" evidence="7">
    <location>
        <begin position="1"/>
        <end position="28"/>
    </location>
</feature>
<dbReference type="SMART" id="SM00062">
    <property type="entry name" value="PBPb"/>
    <property type="match status" value="1"/>
</dbReference>
<evidence type="ECO:0000256" key="5">
    <source>
        <dbReference type="ARBA" id="ARBA00022764"/>
    </source>
</evidence>
<keyword evidence="3" id="KW-0813">Transport</keyword>
<organism evidence="9 10">
    <name type="scientific">Thorsellia anophelis DSM 18579</name>
    <dbReference type="NCBI Taxonomy" id="1123402"/>
    <lineage>
        <taxon>Bacteria</taxon>
        <taxon>Pseudomonadati</taxon>
        <taxon>Pseudomonadota</taxon>
        <taxon>Gammaproteobacteria</taxon>
        <taxon>Enterobacterales</taxon>
        <taxon>Thorselliaceae</taxon>
        <taxon>Thorsellia</taxon>
    </lineage>
</organism>
<evidence type="ECO:0000313" key="9">
    <source>
        <dbReference type="EMBL" id="SES64196.1"/>
    </source>
</evidence>
<accession>A0A1H9Y6Z1</accession>
<dbReference type="InterPro" id="IPR001638">
    <property type="entry name" value="Solute-binding_3/MltF_N"/>
</dbReference>
<evidence type="ECO:0000256" key="7">
    <source>
        <dbReference type="SAM" id="SignalP"/>
    </source>
</evidence>
<dbReference type="Proteomes" id="UP000242642">
    <property type="component" value="Unassembled WGS sequence"/>
</dbReference>
<comment type="similarity">
    <text evidence="2 6">Belongs to the bacterial solute-binding protein 3 family.</text>
</comment>
<dbReference type="InterPro" id="IPR005768">
    <property type="entry name" value="Lys_Arg_Orn-bd"/>
</dbReference>
<dbReference type="PROSITE" id="PS01039">
    <property type="entry name" value="SBP_BACTERIAL_3"/>
    <property type="match status" value="1"/>
</dbReference>
<evidence type="ECO:0000256" key="4">
    <source>
        <dbReference type="ARBA" id="ARBA00022729"/>
    </source>
</evidence>
<evidence type="ECO:0000256" key="2">
    <source>
        <dbReference type="ARBA" id="ARBA00010333"/>
    </source>
</evidence>
<keyword evidence="5" id="KW-0574">Periplasm</keyword>
<dbReference type="EMBL" id="FOHV01000001">
    <property type="protein sequence ID" value="SES64196.1"/>
    <property type="molecule type" value="Genomic_DNA"/>
</dbReference>
<reference evidence="10" key="1">
    <citation type="submission" date="2016-10" db="EMBL/GenBank/DDBJ databases">
        <authorList>
            <person name="Varghese N."/>
            <person name="Submissions S."/>
        </authorList>
    </citation>
    <scope>NUCLEOTIDE SEQUENCE [LARGE SCALE GENOMIC DNA]</scope>
    <source>
        <strain evidence="10">DSM 18579</strain>
    </source>
</reference>
<dbReference type="NCBIfam" id="TIGR01096">
    <property type="entry name" value="3A0103s03R"/>
    <property type="match status" value="1"/>
</dbReference>
<dbReference type="InterPro" id="IPR018313">
    <property type="entry name" value="SBP_3_CS"/>
</dbReference>
<feature type="chain" id="PRO_5017231544" evidence="7">
    <location>
        <begin position="29"/>
        <end position="266"/>
    </location>
</feature>